<dbReference type="SMART" id="SM00757">
    <property type="entry name" value="CRA"/>
    <property type="match status" value="1"/>
</dbReference>
<feature type="domain" description="CTLH" evidence="3">
    <location>
        <begin position="517"/>
        <end position="568"/>
    </location>
</feature>
<dbReference type="PROSITE" id="PS50896">
    <property type="entry name" value="LISH"/>
    <property type="match status" value="1"/>
</dbReference>
<feature type="compositionally biased region" description="Low complexity" evidence="1">
    <location>
        <begin position="1"/>
        <end position="38"/>
    </location>
</feature>
<reference evidence="4 5" key="1">
    <citation type="journal article" date="2018" name="Evol. Lett.">
        <title>Horizontal gene cluster transfer increased hallucinogenic mushroom diversity.</title>
        <authorList>
            <person name="Reynolds H.T."/>
            <person name="Vijayakumar V."/>
            <person name="Gluck-Thaler E."/>
            <person name="Korotkin H.B."/>
            <person name="Matheny P.B."/>
            <person name="Slot J.C."/>
        </authorList>
    </citation>
    <scope>NUCLEOTIDE SEQUENCE [LARGE SCALE GENOMIC DNA]</scope>
    <source>
        <strain evidence="4 5">2629</strain>
    </source>
</reference>
<dbReference type="Pfam" id="PF08513">
    <property type="entry name" value="LisH"/>
    <property type="match status" value="1"/>
</dbReference>
<dbReference type="InterPro" id="IPR043136">
    <property type="entry name" value="B30.2/SPRY_sf"/>
</dbReference>
<dbReference type="Proteomes" id="UP000284842">
    <property type="component" value="Unassembled WGS sequence"/>
</dbReference>
<dbReference type="InterPro" id="IPR006594">
    <property type="entry name" value="LisH"/>
</dbReference>
<dbReference type="PROSITE" id="PS50897">
    <property type="entry name" value="CTLH"/>
    <property type="match status" value="1"/>
</dbReference>
<dbReference type="InterPro" id="IPR006595">
    <property type="entry name" value="CTLH_C"/>
</dbReference>
<dbReference type="InterPro" id="IPR024964">
    <property type="entry name" value="CTLH/CRA"/>
</dbReference>
<dbReference type="Gene3D" id="2.60.120.920">
    <property type="match status" value="1"/>
</dbReference>
<protein>
    <recommendedName>
        <fullName evidence="6">B30.2/SPRY domain-containing protein</fullName>
    </recommendedName>
</protein>
<evidence type="ECO:0000259" key="2">
    <source>
        <dbReference type="PROSITE" id="PS50188"/>
    </source>
</evidence>
<keyword evidence="5" id="KW-1185">Reference proteome</keyword>
<dbReference type="SUPFAM" id="SSF49899">
    <property type="entry name" value="Concanavalin A-like lectins/glucanases"/>
    <property type="match status" value="1"/>
</dbReference>
<dbReference type="PANTHER" id="PTHR12864">
    <property type="entry name" value="RAN BINDING PROTEIN 9-RELATED"/>
    <property type="match status" value="1"/>
</dbReference>
<evidence type="ECO:0008006" key="6">
    <source>
        <dbReference type="Google" id="ProtNLM"/>
    </source>
</evidence>
<dbReference type="InterPro" id="IPR001870">
    <property type="entry name" value="B30.2/SPRY"/>
</dbReference>
<feature type="compositionally biased region" description="Polar residues" evidence="1">
    <location>
        <begin position="45"/>
        <end position="55"/>
    </location>
</feature>
<sequence>MSSRPSRSSNIPIPRSSSTSSSSRNIESVISIPFIPSSSRHHLPTSPTNTTGRNISDSRRAVSHGTRPISVTSNQLSTSPSTSTLRSTSLVSSVPTSRTSTFEPRVVRGSSHDHALQDLDAVQPSTSPSQLRRSSVTTRPSAPPRPVIPHHVFAKTPVSFARPSYLEFCALRHLIQTDPLPGPIPSRKAPSISNTRPQSYAHYSASDNDDDSAGTPPRAIPATTPVPRQKIVLPSRWSEHDRHPNLSLSHDGREVSYTGTTMNGDKDAAAIRTQHQLHPACGIYYYEIAILGKEQKAFASRSVKFTRLPGWELNSWGYYGENGRVLSGDKEGNAFGQPFGVGDIIGCGIDFTTQKVFYTKNGIFIGDVFHGIGKGFDLYPSIGLLRHGEVIRANFGQDPFKFDIDHIVQRQQSAMWDKILATPLDRTVLTGHRKTVVGSIASITNDTEEKPALSADEEREVINKLVMSYLVHHGYIKTAKVFERREEEQVPDALPTDVDVEMSNGASSSADGHVEGTIQSRTNAVNAVLNRDLVSAIEITRKHFPEVLEADGHLMLIKLRCRRFIELILEAAEIKKKMKSLTKEPQPVPRVETQATTDAWDDDMGMDIDDDAPGPFTGFPSTSSDKIQEEPNYETRMATARYEAALNSVLSYGKELSDDVQGDSRPQVQELFKTTFGVVAWEDPFEARSPIASLVGPESCFALANELNEAILKSQGYPARPALETLYRQASACVTELAWQGVGQAAFADVSRELLEL</sequence>
<feature type="compositionally biased region" description="Low complexity" evidence="1">
    <location>
        <begin position="77"/>
        <end position="101"/>
    </location>
</feature>
<dbReference type="Pfam" id="PF10607">
    <property type="entry name" value="CTLH"/>
    <property type="match status" value="1"/>
</dbReference>
<dbReference type="AlphaFoldDB" id="A0A409Y742"/>
<evidence type="ECO:0000313" key="5">
    <source>
        <dbReference type="Proteomes" id="UP000284842"/>
    </source>
</evidence>
<dbReference type="PROSITE" id="PS50188">
    <property type="entry name" value="B302_SPRY"/>
    <property type="match status" value="1"/>
</dbReference>
<dbReference type="OrthoDB" id="25503at2759"/>
<dbReference type="InterPro" id="IPR013320">
    <property type="entry name" value="ConA-like_dom_sf"/>
</dbReference>
<dbReference type="InterPro" id="IPR013144">
    <property type="entry name" value="CRA_dom"/>
</dbReference>
<feature type="compositionally biased region" description="Basic and acidic residues" evidence="1">
    <location>
        <begin position="238"/>
        <end position="254"/>
    </location>
</feature>
<accession>A0A409Y742</accession>
<dbReference type="InterPro" id="IPR003877">
    <property type="entry name" value="SPRY_dom"/>
</dbReference>
<dbReference type="InParanoid" id="A0A409Y742"/>
<feature type="region of interest" description="Disordered" evidence="1">
    <location>
        <begin position="177"/>
        <end position="223"/>
    </location>
</feature>
<evidence type="ECO:0000259" key="3">
    <source>
        <dbReference type="PROSITE" id="PS50897"/>
    </source>
</evidence>
<dbReference type="SMART" id="SM00449">
    <property type="entry name" value="SPRY"/>
    <property type="match status" value="1"/>
</dbReference>
<evidence type="ECO:0000256" key="1">
    <source>
        <dbReference type="SAM" id="MobiDB-lite"/>
    </source>
</evidence>
<feature type="region of interest" description="Disordered" evidence="1">
    <location>
        <begin position="1"/>
        <end position="148"/>
    </location>
</feature>
<proteinExistence type="predicted"/>
<dbReference type="InterPro" id="IPR050618">
    <property type="entry name" value="Ubq-SigPath_Reg"/>
</dbReference>
<feature type="compositionally biased region" description="Polar residues" evidence="1">
    <location>
        <begin position="123"/>
        <end position="140"/>
    </location>
</feature>
<dbReference type="FunCoup" id="A0A409Y742">
    <property type="interactions" value="267"/>
</dbReference>
<evidence type="ECO:0000313" key="4">
    <source>
        <dbReference type="EMBL" id="PPQ98885.1"/>
    </source>
</evidence>
<name>A0A409Y742_9AGAR</name>
<dbReference type="EMBL" id="NHTK01001374">
    <property type="protein sequence ID" value="PPQ98885.1"/>
    <property type="molecule type" value="Genomic_DNA"/>
</dbReference>
<comment type="caution">
    <text evidence="4">The sequence shown here is derived from an EMBL/GenBank/DDBJ whole genome shotgun (WGS) entry which is preliminary data.</text>
</comment>
<dbReference type="Pfam" id="PF00622">
    <property type="entry name" value="SPRY"/>
    <property type="match status" value="1"/>
</dbReference>
<gene>
    <name evidence="4" type="ORF">CVT24_003516</name>
</gene>
<feature type="region of interest" description="Disordered" evidence="1">
    <location>
        <begin position="238"/>
        <end position="257"/>
    </location>
</feature>
<dbReference type="STRING" id="181874.A0A409Y742"/>
<organism evidence="4 5">
    <name type="scientific">Panaeolus cyanescens</name>
    <dbReference type="NCBI Taxonomy" id="181874"/>
    <lineage>
        <taxon>Eukaryota</taxon>
        <taxon>Fungi</taxon>
        <taxon>Dikarya</taxon>
        <taxon>Basidiomycota</taxon>
        <taxon>Agaricomycotina</taxon>
        <taxon>Agaricomycetes</taxon>
        <taxon>Agaricomycetidae</taxon>
        <taxon>Agaricales</taxon>
        <taxon>Agaricineae</taxon>
        <taxon>Galeropsidaceae</taxon>
        <taxon>Panaeolus</taxon>
    </lineage>
</organism>
<feature type="domain" description="B30.2/SPRY" evidence="2">
    <location>
        <begin position="215"/>
        <end position="400"/>
    </location>
</feature>